<dbReference type="eggNOG" id="KOG3933">
    <property type="taxonomic scope" value="Eukaryota"/>
</dbReference>
<sequence>MAATALSFRLLLPPATWTLRAFSTASTPAFRSRKPLGEPRATGRTSRLERPLRRTALPPRTEKMAVDQDWPSVYPVAAPFKPSVVPLPVRMGYPVKRGVSMSKEGNLELLKIPNFLHLTPVAIKKHCEVLKDFCTEWPAALNTNKKCEKYFPIEIDTADYVSSGPSIRNPRARVVTLRVKLSSLNLDDHARKKLIKLVGERYCKTTDVLTIRTDRCPLKRQNYDYAMYLLTVLYHESWKTEEWEKNKTEADMEKYVWENSASEKNVLETLLQMKAATEEASEVSKEALLGTREVDNYRTAIISLKNQGENRDTLSQYKESVKRLLSVS</sequence>
<evidence type="ECO:0000256" key="1">
    <source>
        <dbReference type="SAM" id="SignalP"/>
    </source>
</evidence>
<dbReference type="AlphaFoldDB" id="A0A1S3A681"/>
<dbReference type="InterPro" id="IPR019349">
    <property type="entry name" value="Ribosomal_mS35_mit"/>
</dbReference>
<dbReference type="OrthoDB" id="283424at2759"/>
<feature type="signal peptide" evidence="1">
    <location>
        <begin position="1"/>
        <end position="18"/>
    </location>
</feature>
<name>A0A1S3A681_ERIEU</name>
<evidence type="ECO:0000313" key="4">
    <source>
        <dbReference type="RefSeq" id="XP_007529982.1"/>
    </source>
</evidence>
<evidence type="ECO:0000313" key="3">
    <source>
        <dbReference type="Proteomes" id="UP001652624"/>
    </source>
</evidence>
<dbReference type="InParanoid" id="A0A1S3A681"/>
<keyword evidence="3" id="KW-1185">Reference proteome</keyword>
<proteinExistence type="predicted"/>
<accession>A0A1S3A681</accession>
<feature type="chain" id="PRO_5010317150" evidence="1">
    <location>
        <begin position="19"/>
        <end position="328"/>
    </location>
</feature>
<dbReference type="CTD" id="60488"/>
<dbReference type="PANTHER" id="PTHR13490">
    <property type="entry name" value="MITOCHONDRIAL 28S RIBOSOMAL PROTEIN S28"/>
    <property type="match status" value="1"/>
</dbReference>
<dbReference type="GO" id="GO:0005763">
    <property type="term" value="C:mitochondrial small ribosomal subunit"/>
    <property type="evidence" value="ECO:0007669"/>
    <property type="project" value="TreeGrafter"/>
</dbReference>
<dbReference type="GO" id="GO:0032543">
    <property type="term" value="P:mitochondrial translation"/>
    <property type="evidence" value="ECO:0007669"/>
    <property type="project" value="InterPro"/>
</dbReference>
<evidence type="ECO:0000259" key="2">
    <source>
        <dbReference type="Pfam" id="PF10213"/>
    </source>
</evidence>
<dbReference type="Proteomes" id="UP001652624">
    <property type="component" value="Chromosome 7"/>
</dbReference>
<dbReference type="GeneID" id="103119607"/>
<dbReference type="InterPro" id="IPR039848">
    <property type="entry name" value="Ribosomal_mS35_mt"/>
</dbReference>
<dbReference type="FunCoup" id="A0A1S3A681">
    <property type="interactions" value="1789"/>
</dbReference>
<protein>
    <submittedName>
        <fullName evidence="4">Small ribosomal subunit protein mS35</fullName>
    </submittedName>
</protein>
<dbReference type="Pfam" id="PF10213">
    <property type="entry name" value="MRP-S28"/>
    <property type="match status" value="1"/>
</dbReference>
<keyword evidence="1" id="KW-0732">Signal</keyword>
<dbReference type="GO" id="GO:0003735">
    <property type="term" value="F:structural constituent of ribosome"/>
    <property type="evidence" value="ECO:0007669"/>
    <property type="project" value="InterPro"/>
</dbReference>
<dbReference type="STRING" id="9365.ENSEEUP00000007484"/>
<dbReference type="PANTHER" id="PTHR13490:SF0">
    <property type="entry name" value="SMALL RIBOSOMAL SUBUNIT PROTEIN MS35"/>
    <property type="match status" value="1"/>
</dbReference>
<dbReference type="RefSeq" id="XP_007529982.1">
    <property type="nucleotide sequence ID" value="XM_007529920.3"/>
</dbReference>
<gene>
    <name evidence="4" type="primary">MRPS35</name>
</gene>
<feature type="domain" description="Small ribosomal subunit protein mS35 mitochondrial conserved" evidence="2">
    <location>
        <begin position="168"/>
        <end position="239"/>
    </location>
</feature>
<organism evidence="3 4">
    <name type="scientific">Erinaceus europaeus</name>
    <name type="common">Western European hedgehog</name>
    <dbReference type="NCBI Taxonomy" id="9365"/>
    <lineage>
        <taxon>Eukaryota</taxon>
        <taxon>Metazoa</taxon>
        <taxon>Chordata</taxon>
        <taxon>Craniata</taxon>
        <taxon>Vertebrata</taxon>
        <taxon>Euteleostomi</taxon>
        <taxon>Mammalia</taxon>
        <taxon>Eutheria</taxon>
        <taxon>Laurasiatheria</taxon>
        <taxon>Eulipotyphla</taxon>
        <taxon>Erinaceidae</taxon>
        <taxon>Erinaceinae</taxon>
        <taxon>Erinaceus</taxon>
    </lineage>
</organism>
<reference evidence="4" key="1">
    <citation type="submission" date="2025-08" db="UniProtKB">
        <authorList>
            <consortium name="RefSeq"/>
        </authorList>
    </citation>
    <scope>IDENTIFICATION</scope>
</reference>